<dbReference type="Gene3D" id="1.20.120.30">
    <property type="entry name" value="Aspartate receptor, ligand-binding domain"/>
    <property type="match status" value="1"/>
</dbReference>
<keyword evidence="12" id="KW-1185">Reference proteome</keyword>
<dbReference type="CDD" id="cd06225">
    <property type="entry name" value="HAMP"/>
    <property type="match status" value="1"/>
</dbReference>
<dbReference type="SMART" id="SM00304">
    <property type="entry name" value="HAMP"/>
    <property type="match status" value="2"/>
</dbReference>
<evidence type="ECO:0000256" key="7">
    <source>
        <dbReference type="PROSITE-ProRule" id="PRU00284"/>
    </source>
</evidence>
<dbReference type="RefSeq" id="WP_006582977.1">
    <property type="nucleotide sequence ID" value="NZ_CM001377.1"/>
</dbReference>
<gene>
    <name evidence="11" type="ORF">TheveDRAFT_0313</name>
</gene>
<dbReference type="PROSITE" id="PS50111">
    <property type="entry name" value="CHEMOTAXIS_TRANSDUC_2"/>
    <property type="match status" value="1"/>
</dbReference>
<evidence type="ECO:0000256" key="3">
    <source>
        <dbReference type="ARBA" id="ARBA00022989"/>
    </source>
</evidence>
<protein>
    <submittedName>
        <fullName evidence="11">Methyl-accepting chemotaxis protein</fullName>
    </submittedName>
</protein>
<dbReference type="eggNOG" id="COG0840">
    <property type="taxonomic scope" value="Bacteria"/>
</dbReference>
<evidence type="ECO:0000313" key="11">
    <source>
        <dbReference type="EMBL" id="EHM09483.1"/>
    </source>
</evidence>
<keyword evidence="4 8" id="KW-0472">Membrane</keyword>
<sequence>MKRSMIYRMMLPLLAVFSLFALSIGLTLKSAQDSSEDGVLINLAGRQRMLAQKMAKEVAMYSVSQDTSFWDQARSTGEVFEVTLNALLKGGRVPLTLDGSSSVEIPPVSGNVRSYLEEGLRLWDALKGALGRLAQGDQGALKEVMDMTPQVVKAMDQATGALQKDSEARVRRVIRIQEISLLLSLLTLVVGILYFRRMVSPIRRMAERASKMGSTDGDLTVRVPVESIDETGALAEGLNRFAEFARSKFYALSKAFQDFMAAFYGVQRSLDAFSKELDAVRTKASEGSRAAENINHAVEQQYASSEEIASTAQALAHSAEQLNEAVSMVVSRARDGEERLKDAVDLIKGMEDRVSNVSQRASSLAEQAKVINSVVQVITGIAEQTNLLALNAAIEAARAGEAGRGFAVVAEEVRKLAEESKGAASKIEERLGQIVGGIGDTSKDISVMSEEMDRVAGGISSVASYMSQILDGMSSVNDASQSVAAGAEELSASSQEMAAGAERVSQYVADLTSMVEQVDRMSVKLGEGMRSVVLNLKGAMGTGEKVLKDMAGLKYTTCDDFAAMCDLAVEGHRRWVDALKSYIDGGEFSIEVDPTRCRFGVFVSVVTPPASVVDRWQEVLTLHEELHRIGHQINRAVEGKDAAAVQDLYRRAQEVSSRLTSLLTQLSRTCSAGSALALGA</sequence>
<dbReference type="AlphaFoldDB" id="H0UP70"/>
<dbReference type="STRING" id="926567.TheveDRAFT_0313"/>
<dbReference type="EMBL" id="CM001377">
    <property type="protein sequence ID" value="EHM09483.1"/>
    <property type="molecule type" value="Genomic_DNA"/>
</dbReference>
<accession>H0UP70</accession>
<feature type="domain" description="HAMP" evidence="10">
    <location>
        <begin position="196"/>
        <end position="250"/>
    </location>
</feature>
<dbReference type="PANTHER" id="PTHR32089">
    <property type="entry name" value="METHYL-ACCEPTING CHEMOTAXIS PROTEIN MCPB"/>
    <property type="match status" value="1"/>
</dbReference>
<dbReference type="HOGENOM" id="CLU_404356_0_0_0"/>
<evidence type="ECO:0000256" key="1">
    <source>
        <dbReference type="ARBA" id="ARBA00004141"/>
    </source>
</evidence>
<dbReference type="GO" id="GO:0007165">
    <property type="term" value="P:signal transduction"/>
    <property type="evidence" value="ECO:0007669"/>
    <property type="project" value="UniProtKB-KW"/>
</dbReference>
<feature type="transmembrane region" description="Helical" evidence="8">
    <location>
        <begin position="179"/>
        <end position="195"/>
    </location>
</feature>
<comment type="similarity">
    <text evidence="6">Belongs to the methyl-accepting chemotaxis (MCP) protein family.</text>
</comment>
<proteinExistence type="inferred from homology"/>
<evidence type="ECO:0000256" key="4">
    <source>
        <dbReference type="ARBA" id="ARBA00023136"/>
    </source>
</evidence>
<evidence type="ECO:0000256" key="5">
    <source>
        <dbReference type="ARBA" id="ARBA00023224"/>
    </source>
</evidence>
<keyword evidence="5 7" id="KW-0807">Transducer</keyword>
<dbReference type="GO" id="GO:0016020">
    <property type="term" value="C:membrane"/>
    <property type="evidence" value="ECO:0007669"/>
    <property type="project" value="UniProtKB-SubCell"/>
</dbReference>
<dbReference type="Pfam" id="PF13675">
    <property type="entry name" value="PilJ"/>
    <property type="match status" value="1"/>
</dbReference>
<dbReference type="InterPro" id="IPR025991">
    <property type="entry name" value="Chemoreceptor_zinc-bind_dom"/>
</dbReference>
<dbReference type="InterPro" id="IPR003660">
    <property type="entry name" value="HAMP_dom"/>
</dbReference>
<dbReference type="PROSITE" id="PS50885">
    <property type="entry name" value="HAMP"/>
    <property type="match status" value="1"/>
</dbReference>
<keyword evidence="2 8" id="KW-0812">Transmembrane</keyword>
<keyword evidence="3 8" id="KW-1133">Transmembrane helix</keyword>
<dbReference type="Gene3D" id="6.10.340.10">
    <property type="match status" value="1"/>
</dbReference>
<dbReference type="Proteomes" id="UP000005730">
    <property type="component" value="Chromosome"/>
</dbReference>
<evidence type="ECO:0000259" key="10">
    <source>
        <dbReference type="PROSITE" id="PS50885"/>
    </source>
</evidence>
<dbReference type="InterPro" id="IPR004089">
    <property type="entry name" value="MCPsignal_dom"/>
</dbReference>
<reference evidence="11 12" key="1">
    <citation type="submission" date="2011-10" db="EMBL/GenBank/DDBJ databases">
        <title>The Noncontiguous Finished genome of Thermanaerovibrio velox DSM 12556.</title>
        <authorList>
            <consortium name="US DOE Joint Genome Institute (JGI-PGF)"/>
            <person name="Lucas S."/>
            <person name="Copeland A."/>
            <person name="Lapidus A."/>
            <person name="Glavina del Rio T."/>
            <person name="Dalin E."/>
            <person name="Tice H."/>
            <person name="Bruce D."/>
            <person name="Goodwin L."/>
            <person name="Pitluck S."/>
            <person name="Peters L."/>
            <person name="Mikhailova N."/>
            <person name="Teshima H."/>
            <person name="Kyrpides N."/>
            <person name="Mavromatis K."/>
            <person name="Ivanova N."/>
            <person name="Markowitz V."/>
            <person name="Cheng J.-F."/>
            <person name="Hugenholtz P."/>
            <person name="Woyke T."/>
            <person name="Wu D."/>
            <person name="Spring S."/>
            <person name="Brambilla E.-M."/>
            <person name="Klenk H.-P."/>
            <person name="Eisen J.A."/>
        </authorList>
    </citation>
    <scope>NUCLEOTIDE SEQUENCE [LARGE SCALE GENOMIC DNA]</scope>
    <source>
        <strain evidence="11 12">DSM 12556</strain>
    </source>
</reference>
<evidence type="ECO:0000259" key="9">
    <source>
        <dbReference type="PROSITE" id="PS50111"/>
    </source>
</evidence>
<feature type="domain" description="Methyl-accepting transducer" evidence="9">
    <location>
        <begin position="269"/>
        <end position="512"/>
    </location>
</feature>
<dbReference type="SMART" id="SM00283">
    <property type="entry name" value="MA"/>
    <property type="match status" value="1"/>
</dbReference>
<dbReference type="CDD" id="cd11386">
    <property type="entry name" value="MCP_signal"/>
    <property type="match status" value="1"/>
</dbReference>
<dbReference type="Pfam" id="PF13682">
    <property type="entry name" value="CZB"/>
    <property type="match status" value="1"/>
</dbReference>
<evidence type="ECO:0000256" key="2">
    <source>
        <dbReference type="ARBA" id="ARBA00022692"/>
    </source>
</evidence>
<dbReference type="InterPro" id="IPR029095">
    <property type="entry name" value="NarX-like_N"/>
</dbReference>
<dbReference type="Gene3D" id="1.10.287.950">
    <property type="entry name" value="Methyl-accepting chemotaxis protein"/>
    <property type="match status" value="1"/>
</dbReference>
<name>H0UP70_9BACT</name>
<organism evidence="11 12">
    <name type="scientific">Thermanaerovibrio velox DSM 12556</name>
    <dbReference type="NCBI Taxonomy" id="926567"/>
    <lineage>
        <taxon>Bacteria</taxon>
        <taxon>Thermotogati</taxon>
        <taxon>Synergistota</taxon>
        <taxon>Synergistia</taxon>
        <taxon>Synergistales</taxon>
        <taxon>Synergistaceae</taxon>
        <taxon>Thermanaerovibrio</taxon>
    </lineage>
</organism>
<comment type="subcellular location">
    <subcellularLocation>
        <location evidence="1">Membrane</location>
        <topology evidence="1">Multi-pass membrane protein</topology>
    </subcellularLocation>
</comment>
<evidence type="ECO:0000256" key="6">
    <source>
        <dbReference type="ARBA" id="ARBA00029447"/>
    </source>
</evidence>
<evidence type="ECO:0000256" key="8">
    <source>
        <dbReference type="SAM" id="Phobius"/>
    </source>
</evidence>
<dbReference type="SUPFAM" id="SSF58104">
    <property type="entry name" value="Methyl-accepting chemotaxis protein (MCP) signaling domain"/>
    <property type="match status" value="1"/>
</dbReference>
<dbReference type="Pfam" id="PF00015">
    <property type="entry name" value="MCPsignal"/>
    <property type="match status" value="1"/>
</dbReference>
<evidence type="ECO:0000313" key="12">
    <source>
        <dbReference type="Proteomes" id="UP000005730"/>
    </source>
</evidence>
<dbReference type="PANTHER" id="PTHR32089:SF112">
    <property type="entry name" value="LYSOZYME-LIKE PROTEIN-RELATED"/>
    <property type="match status" value="1"/>
</dbReference>
<dbReference type="Pfam" id="PF00672">
    <property type="entry name" value="HAMP"/>
    <property type="match status" value="1"/>
</dbReference>